<dbReference type="PROSITE" id="PS51755">
    <property type="entry name" value="OMPR_PHOB"/>
    <property type="match status" value="1"/>
</dbReference>
<dbReference type="Pfam" id="PF00931">
    <property type="entry name" value="NB-ARC"/>
    <property type="match status" value="1"/>
</dbReference>
<dbReference type="Pfam" id="PF00486">
    <property type="entry name" value="Trans_reg_C"/>
    <property type="match status" value="1"/>
</dbReference>
<evidence type="ECO:0000256" key="3">
    <source>
        <dbReference type="PROSITE-ProRule" id="PRU00339"/>
    </source>
</evidence>
<evidence type="ECO:0000256" key="4">
    <source>
        <dbReference type="PROSITE-ProRule" id="PRU01091"/>
    </source>
</evidence>
<dbReference type="PROSITE" id="PS50005">
    <property type="entry name" value="TPR"/>
    <property type="match status" value="1"/>
</dbReference>
<protein>
    <submittedName>
        <fullName evidence="6">SARP family transcriptional regulator</fullName>
    </submittedName>
</protein>
<organism evidence="6 7">
    <name type="scientific">Lentzea cavernae</name>
    <dbReference type="NCBI Taxonomy" id="2020703"/>
    <lineage>
        <taxon>Bacteria</taxon>
        <taxon>Bacillati</taxon>
        <taxon>Actinomycetota</taxon>
        <taxon>Actinomycetes</taxon>
        <taxon>Pseudonocardiales</taxon>
        <taxon>Pseudonocardiaceae</taxon>
        <taxon>Lentzea</taxon>
    </lineage>
</organism>
<evidence type="ECO:0000256" key="2">
    <source>
        <dbReference type="ARBA" id="ARBA00023125"/>
    </source>
</evidence>
<evidence type="ECO:0000313" key="7">
    <source>
        <dbReference type="Proteomes" id="UP000605568"/>
    </source>
</evidence>
<dbReference type="InterPro" id="IPR001867">
    <property type="entry name" value="OmpR/PhoB-type_DNA-bd"/>
</dbReference>
<dbReference type="RefSeq" id="WP_191302026.1">
    <property type="nucleotide sequence ID" value="NZ_BNAR01000008.1"/>
</dbReference>
<dbReference type="SUPFAM" id="SSF48452">
    <property type="entry name" value="TPR-like"/>
    <property type="match status" value="3"/>
</dbReference>
<dbReference type="Gene3D" id="1.25.40.10">
    <property type="entry name" value="Tetratricopeptide repeat domain"/>
    <property type="match status" value="2"/>
</dbReference>
<keyword evidence="2 4" id="KW-0238">DNA-binding</keyword>
<dbReference type="SUPFAM" id="SSF46894">
    <property type="entry name" value="C-terminal effector domain of the bipartite response regulators"/>
    <property type="match status" value="1"/>
</dbReference>
<gene>
    <name evidence="6" type="ORF">GCM10017774_53280</name>
</gene>
<dbReference type="SMART" id="SM00862">
    <property type="entry name" value="Trans_reg_C"/>
    <property type="match status" value="1"/>
</dbReference>
<keyword evidence="3" id="KW-0802">TPR repeat</keyword>
<dbReference type="InterPro" id="IPR011990">
    <property type="entry name" value="TPR-like_helical_dom_sf"/>
</dbReference>
<proteinExistence type="inferred from homology"/>
<dbReference type="InterPro" id="IPR036388">
    <property type="entry name" value="WH-like_DNA-bd_sf"/>
</dbReference>
<accession>A0ABQ3MLF0</accession>
<evidence type="ECO:0000259" key="5">
    <source>
        <dbReference type="PROSITE" id="PS51755"/>
    </source>
</evidence>
<keyword evidence="7" id="KW-1185">Reference proteome</keyword>
<dbReference type="InterPro" id="IPR027417">
    <property type="entry name" value="P-loop_NTPase"/>
</dbReference>
<dbReference type="Pfam" id="PF03704">
    <property type="entry name" value="BTAD"/>
    <property type="match status" value="1"/>
</dbReference>
<dbReference type="PANTHER" id="PTHR47691:SF3">
    <property type="entry name" value="HTH-TYPE TRANSCRIPTIONAL REGULATOR RV0890C-RELATED"/>
    <property type="match status" value="1"/>
</dbReference>
<dbReference type="Gene3D" id="3.40.50.300">
    <property type="entry name" value="P-loop containing nucleotide triphosphate hydrolases"/>
    <property type="match status" value="1"/>
</dbReference>
<feature type="DNA-binding region" description="OmpR/PhoB-type" evidence="4">
    <location>
        <begin position="1"/>
        <end position="94"/>
    </location>
</feature>
<evidence type="ECO:0000256" key="1">
    <source>
        <dbReference type="ARBA" id="ARBA00005820"/>
    </source>
</evidence>
<dbReference type="SUPFAM" id="SSF52540">
    <property type="entry name" value="P-loop containing nucleoside triphosphate hydrolases"/>
    <property type="match status" value="1"/>
</dbReference>
<evidence type="ECO:0000313" key="6">
    <source>
        <dbReference type="EMBL" id="GHH48019.1"/>
    </source>
</evidence>
<dbReference type="SMART" id="SM00028">
    <property type="entry name" value="TPR"/>
    <property type="match status" value="6"/>
</dbReference>
<dbReference type="InterPro" id="IPR002182">
    <property type="entry name" value="NB-ARC"/>
</dbReference>
<sequence length="982" mass="108795">MKLTILGETTLRVGAAFIPLGARKQRALLALLLLNVRRPVPVDTLVQVLWPGKARDQVRGTVQVQVSRIRKAFKDSGVKRNVVIKDGDGYRLDLDQDLVDYHYFRKTADSGRAASAIGDHFAAKARLTEAIDLWSGVPLADVEGDWAEHRRDSMESTDLLHAYHALFHAEIHLREYAEVLRDLVPLMERHPLDGTLALQRMKALDGMGDRHGATAFYSRYRQRHSLEFGLEPSAELSQFYLRLLDQGAADVRPASDPLPLLHAFPRASGRFSGRGELLAKLDGFLRMREHGTTPMVALHGMPGVGKTQLAIHWAHRHRADFPDGQVLLDMRGYGQEDPLTADNAISQLLDRLGVPTEQIPAEPERRPMLLSRTLLGREVLLVIDNVRDSEQVRPLVSAVPDAFVLFTSRDRLRGLTIREGVHPVAVPELSTAESVELLRSTIHDARATDDEPGLLDIAALSGGLPLALKIVGQHVADRPLETLGELTEQLRAQRDLFSVHDEDDELLSLPAVFSWSYQALAPQTARVFRFLGLHPGSRVSGHTTAALANITPDEATKHLNLLVRVNLLDTDVASRYRFHDLLHEYAGDCVRQADLSADRRDAVERLLTWYVETSCAVSRRLSPQSQPVPPLDGAGALPPLSFATDKAALDWCLYERGSLVAATRLAATTKGMEEQAWRLPAALREVFERSQHIKERPGYHEQKSGYHDDMVTCHELVLASAARSTLPEAEMGTRNNLGLMYLSVGRLNDAYLQFQASLERAREVGHEPCEAAVLHNLGIIHAERGDDHEALRHHQGSLAINRRLGAHEGEAFAFHRIGMAYHRLSNFDDARAAYLEALRLRLDIGHVRGQGSTLTALAALHHELGEPSTGLEYCLQALRAHQTSGDQVETCHALAVRAAIEFDLGEFEAAREHAEHAMSLADQLQDALTQVKSRHLLGHLSVVAERPQDAIVLWRQALALVPSPNDVLAATIRADLESADPR</sequence>
<dbReference type="SMART" id="SM01043">
    <property type="entry name" value="BTAD"/>
    <property type="match status" value="1"/>
</dbReference>
<feature type="repeat" description="TPR" evidence="3">
    <location>
        <begin position="811"/>
        <end position="844"/>
    </location>
</feature>
<dbReference type="Pfam" id="PF13424">
    <property type="entry name" value="TPR_12"/>
    <property type="match status" value="1"/>
</dbReference>
<dbReference type="InterPro" id="IPR005158">
    <property type="entry name" value="BTAD"/>
</dbReference>
<feature type="domain" description="OmpR/PhoB-type" evidence="5">
    <location>
        <begin position="1"/>
        <end position="94"/>
    </location>
</feature>
<dbReference type="EMBL" id="BNAR01000008">
    <property type="protein sequence ID" value="GHH48019.1"/>
    <property type="molecule type" value="Genomic_DNA"/>
</dbReference>
<dbReference type="Proteomes" id="UP000605568">
    <property type="component" value="Unassembled WGS sequence"/>
</dbReference>
<dbReference type="InterPro" id="IPR019734">
    <property type="entry name" value="TPR_rpt"/>
</dbReference>
<dbReference type="PANTHER" id="PTHR47691">
    <property type="entry name" value="REGULATOR-RELATED"/>
    <property type="match status" value="1"/>
</dbReference>
<comment type="similarity">
    <text evidence="1">Belongs to the AfsR/DnrI/RedD regulatory family.</text>
</comment>
<reference evidence="7" key="1">
    <citation type="journal article" date="2019" name="Int. J. Syst. Evol. Microbiol.">
        <title>The Global Catalogue of Microorganisms (GCM) 10K type strain sequencing project: providing services to taxonomists for standard genome sequencing and annotation.</title>
        <authorList>
            <consortium name="The Broad Institute Genomics Platform"/>
            <consortium name="The Broad Institute Genome Sequencing Center for Infectious Disease"/>
            <person name="Wu L."/>
            <person name="Ma J."/>
        </authorList>
    </citation>
    <scope>NUCLEOTIDE SEQUENCE [LARGE SCALE GENOMIC DNA]</scope>
    <source>
        <strain evidence="7">CGMCC 4.7367</strain>
    </source>
</reference>
<dbReference type="InterPro" id="IPR016032">
    <property type="entry name" value="Sig_transdc_resp-reg_C-effctor"/>
</dbReference>
<name>A0ABQ3MLF0_9PSEU</name>
<comment type="caution">
    <text evidence="6">The sequence shown here is derived from an EMBL/GenBank/DDBJ whole genome shotgun (WGS) entry which is preliminary data.</text>
</comment>
<dbReference type="PRINTS" id="PR00364">
    <property type="entry name" value="DISEASERSIST"/>
</dbReference>
<dbReference type="Gene3D" id="1.10.10.10">
    <property type="entry name" value="Winged helix-like DNA-binding domain superfamily/Winged helix DNA-binding domain"/>
    <property type="match status" value="1"/>
</dbReference>